<gene>
    <name evidence="2" type="ORF">FHS42_003023</name>
</gene>
<feature type="compositionally biased region" description="Basic and acidic residues" evidence="1">
    <location>
        <begin position="13"/>
        <end position="24"/>
    </location>
</feature>
<dbReference type="AlphaFoldDB" id="A0A7W9UZP1"/>
<protein>
    <submittedName>
        <fullName evidence="2">Uncharacterized protein</fullName>
    </submittedName>
</protein>
<proteinExistence type="predicted"/>
<dbReference type="EMBL" id="JACHJL010000006">
    <property type="protein sequence ID" value="MBB5935954.1"/>
    <property type="molecule type" value="Genomic_DNA"/>
</dbReference>
<accession>A0A7W9UZP1</accession>
<reference evidence="2 3" key="1">
    <citation type="submission" date="2020-08" db="EMBL/GenBank/DDBJ databases">
        <title>Genomic Encyclopedia of Type Strains, Phase III (KMG-III): the genomes of soil and plant-associated and newly described type strains.</title>
        <authorList>
            <person name="Whitman W."/>
        </authorList>
    </citation>
    <scope>NUCLEOTIDE SEQUENCE [LARGE SCALE GENOMIC DNA]</scope>
    <source>
        <strain evidence="2 3">CECT 8305</strain>
    </source>
</reference>
<sequence>MARTMPRMLQELSQEKGGELLGDRATVRLGC</sequence>
<comment type="caution">
    <text evidence="2">The sequence shown here is derived from an EMBL/GenBank/DDBJ whole genome shotgun (WGS) entry which is preliminary data.</text>
</comment>
<organism evidence="2 3">
    <name type="scientific">Streptomyces zagrosensis</name>
    <dbReference type="NCBI Taxonomy" id="1042984"/>
    <lineage>
        <taxon>Bacteria</taxon>
        <taxon>Bacillati</taxon>
        <taxon>Actinomycetota</taxon>
        <taxon>Actinomycetes</taxon>
        <taxon>Kitasatosporales</taxon>
        <taxon>Streptomycetaceae</taxon>
        <taxon>Streptomyces</taxon>
    </lineage>
</organism>
<evidence type="ECO:0000313" key="2">
    <source>
        <dbReference type="EMBL" id="MBB5935954.1"/>
    </source>
</evidence>
<keyword evidence="3" id="KW-1185">Reference proteome</keyword>
<evidence type="ECO:0000313" key="3">
    <source>
        <dbReference type="Proteomes" id="UP000588098"/>
    </source>
</evidence>
<dbReference type="Proteomes" id="UP000588098">
    <property type="component" value="Unassembled WGS sequence"/>
</dbReference>
<evidence type="ECO:0000256" key="1">
    <source>
        <dbReference type="SAM" id="MobiDB-lite"/>
    </source>
</evidence>
<name>A0A7W9UZP1_9ACTN</name>
<feature type="region of interest" description="Disordered" evidence="1">
    <location>
        <begin position="1"/>
        <end position="24"/>
    </location>
</feature>